<evidence type="ECO:0000256" key="10">
    <source>
        <dbReference type="SAM" id="Phobius"/>
    </source>
</evidence>
<dbReference type="SUPFAM" id="SSF58104">
    <property type="entry name" value="Methyl-accepting chemotaxis protein (MCP) signaling domain"/>
    <property type="match status" value="1"/>
</dbReference>
<evidence type="ECO:0000256" key="9">
    <source>
        <dbReference type="SAM" id="Coils"/>
    </source>
</evidence>
<dbReference type="Pfam" id="PF00672">
    <property type="entry name" value="HAMP"/>
    <property type="match status" value="1"/>
</dbReference>
<dbReference type="PROSITE" id="PS50192">
    <property type="entry name" value="T_SNARE"/>
    <property type="match status" value="1"/>
</dbReference>
<evidence type="ECO:0000256" key="5">
    <source>
        <dbReference type="ARBA" id="ARBA00023136"/>
    </source>
</evidence>
<dbReference type="EMBL" id="SRPF01000001">
    <property type="protein sequence ID" value="TGN41702.1"/>
    <property type="molecule type" value="Genomic_DNA"/>
</dbReference>
<feature type="domain" description="HAMP" evidence="13">
    <location>
        <begin position="310"/>
        <end position="364"/>
    </location>
</feature>
<dbReference type="GO" id="GO:0005886">
    <property type="term" value="C:plasma membrane"/>
    <property type="evidence" value="ECO:0007669"/>
    <property type="project" value="UniProtKB-SubCell"/>
</dbReference>
<keyword evidence="2" id="KW-0997">Cell inner membrane</keyword>
<dbReference type="AlphaFoldDB" id="A0A4Z1CJF5"/>
<dbReference type="Pfam" id="PF17201">
    <property type="entry name" value="Cache_3-Cache_2"/>
    <property type="match status" value="1"/>
</dbReference>
<dbReference type="Pfam" id="PF00015">
    <property type="entry name" value="MCPsignal"/>
    <property type="match status" value="1"/>
</dbReference>
<keyword evidence="4 10" id="KW-1133">Transmembrane helix</keyword>
<dbReference type="OrthoDB" id="9763018at2"/>
<reference evidence="14 15" key="1">
    <citation type="submission" date="2019-04" db="EMBL/GenBank/DDBJ databases">
        <authorList>
            <person name="Park S."/>
            <person name="Yoon J.-H."/>
        </authorList>
    </citation>
    <scope>NUCLEOTIDE SEQUENCE [LARGE SCALE GENOMIC DNA]</scope>
    <source>
        <strain evidence="14 15">HJM-18</strain>
    </source>
</reference>
<name>A0A4Z1CJF5_9GAMM</name>
<evidence type="ECO:0000313" key="15">
    <source>
        <dbReference type="Proteomes" id="UP000298325"/>
    </source>
</evidence>
<evidence type="ECO:0000259" key="11">
    <source>
        <dbReference type="PROSITE" id="PS50111"/>
    </source>
</evidence>
<evidence type="ECO:0000256" key="4">
    <source>
        <dbReference type="ARBA" id="ARBA00022989"/>
    </source>
</evidence>
<dbReference type="FunFam" id="1.10.287.950:FF:000001">
    <property type="entry name" value="Methyl-accepting chemotaxis sensory transducer"/>
    <property type="match status" value="1"/>
</dbReference>
<evidence type="ECO:0000256" key="1">
    <source>
        <dbReference type="ARBA" id="ARBA00004429"/>
    </source>
</evidence>
<keyword evidence="5 10" id="KW-0472">Membrane</keyword>
<dbReference type="SMART" id="SM00283">
    <property type="entry name" value="MA"/>
    <property type="match status" value="1"/>
</dbReference>
<dbReference type="Proteomes" id="UP000298325">
    <property type="component" value="Unassembled WGS sequence"/>
</dbReference>
<gene>
    <name evidence="14" type="ORF">E5Q11_04025</name>
</gene>
<comment type="caution">
    <text evidence="14">The sequence shown here is derived from an EMBL/GenBank/DDBJ whole genome shotgun (WGS) entry which is preliminary data.</text>
</comment>
<feature type="transmembrane region" description="Helical" evidence="10">
    <location>
        <begin position="6"/>
        <end position="28"/>
    </location>
</feature>
<evidence type="ECO:0000256" key="8">
    <source>
        <dbReference type="PROSITE-ProRule" id="PRU00284"/>
    </source>
</evidence>
<keyword evidence="6 8" id="KW-0807">Transducer</keyword>
<dbReference type="GO" id="GO:0007165">
    <property type="term" value="P:signal transduction"/>
    <property type="evidence" value="ECO:0007669"/>
    <property type="project" value="UniProtKB-KW"/>
</dbReference>
<dbReference type="SMART" id="SM00304">
    <property type="entry name" value="HAMP"/>
    <property type="match status" value="1"/>
</dbReference>
<feature type="coiled-coil region" evidence="9">
    <location>
        <begin position="587"/>
        <end position="635"/>
    </location>
</feature>
<evidence type="ECO:0000256" key="2">
    <source>
        <dbReference type="ARBA" id="ARBA00022519"/>
    </source>
</evidence>
<dbReference type="SUPFAM" id="SSF103190">
    <property type="entry name" value="Sensory domain-like"/>
    <property type="match status" value="1"/>
</dbReference>
<evidence type="ECO:0000259" key="12">
    <source>
        <dbReference type="PROSITE" id="PS50192"/>
    </source>
</evidence>
<keyword evidence="2" id="KW-1003">Cell membrane</keyword>
<dbReference type="RefSeq" id="WP_135802087.1">
    <property type="nucleotide sequence ID" value="NZ_SRPF01000001.1"/>
</dbReference>
<comment type="subcellular location">
    <subcellularLocation>
        <location evidence="1">Cell inner membrane</location>
        <topology evidence="1">Multi-pass membrane protein</topology>
    </subcellularLocation>
</comment>
<keyword evidence="3 10" id="KW-0812">Transmembrane</keyword>
<sequence length="641" mass="69344">MTIRNLFIVAVSILIIAIMTVASALIAWQTQSTIKTNVVDQRNVLRDDVLRALSITDELMSKRVESSLNLLTVRGESLGNPRIEGSEAVGGTDAPGLYLGDTLINNNYDLVDGVTDIMGGTATLFVRDGDNFIRVSTNVKKQDGSRATGTTLNMSGGAGQAIARGEPFFGQVEILSNPYLTAYTPMRGQFNEIVGIWYVGYSADLSELNRAIESSRLLDQGFVALIDDKNKIRMHSNVIDADQLSQILETSSDEWELERTAFEPWGYSVVTGYAKDEVSGMVWAQATRAVLMISVGGLIIIVCLGFLIQFVIARPLQKMIDAINNIAEGEGDLTVRFNSRSNNELGMMANGFDKLLNRLQATISETKTSAQSLLASSESLKTIASESESVVYQQTQQTEQVATAMNEMSATAQAVADSATRAEGLAREADEFAEDGQALIETTTQTIARQLSNGQRSVESSASLKNASQAIGSILSVIENISEQTNLLALNAAIEAARAGEHGRGFAVVSDEVRNLAQRTQGSVKEIQDQIKFLQEGVDTVAEVITDGSRLAEEATSTIEQTGQAIEKLRAGVRAIRDTNIEMASAAEQQSQVSEDINERLESLRQTASISDKNASSTNQAAEKLRAVAESLQARLNEYRI</sequence>
<dbReference type="InterPro" id="IPR033462">
    <property type="entry name" value="Cache_3-Cache_2"/>
</dbReference>
<dbReference type="Gene3D" id="1.10.287.950">
    <property type="entry name" value="Methyl-accepting chemotaxis protein"/>
    <property type="match status" value="1"/>
</dbReference>
<evidence type="ECO:0000313" key="14">
    <source>
        <dbReference type="EMBL" id="TGN41702.1"/>
    </source>
</evidence>
<dbReference type="CDD" id="cd06225">
    <property type="entry name" value="HAMP"/>
    <property type="match status" value="1"/>
</dbReference>
<evidence type="ECO:0000256" key="7">
    <source>
        <dbReference type="ARBA" id="ARBA00029447"/>
    </source>
</evidence>
<comment type="similarity">
    <text evidence="7">Belongs to the methyl-accepting chemotaxis (MCP) protein family.</text>
</comment>
<evidence type="ECO:0000256" key="3">
    <source>
        <dbReference type="ARBA" id="ARBA00022692"/>
    </source>
</evidence>
<dbReference type="PROSITE" id="PS50111">
    <property type="entry name" value="CHEMOTAXIS_TRANSDUC_2"/>
    <property type="match status" value="1"/>
</dbReference>
<feature type="domain" description="T-SNARE coiled-coil homology" evidence="12">
    <location>
        <begin position="556"/>
        <end position="618"/>
    </location>
</feature>
<keyword evidence="9" id="KW-0175">Coiled coil</keyword>
<feature type="transmembrane region" description="Helical" evidence="10">
    <location>
        <begin position="289"/>
        <end position="312"/>
    </location>
</feature>
<dbReference type="InterPro" id="IPR029151">
    <property type="entry name" value="Sensor-like_sf"/>
</dbReference>
<evidence type="ECO:0000256" key="6">
    <source>
        <dbReference type="ARBA" id="ARBA00023224"/>
    </source>
</evidence>
<dbReference type="InterPro" id="IPR003660">
    <property type="entry name" value="HAMP_dom"/>
</dbReference>
<dbReference type="InterPro" id="IPR004089">
    <property type="entry name" value="MCPsignal_dom"/>
</dbReference>
<protein>
    <submittedName>
        <fullName evidence="14">Methyl-accepting chemotaxis protein</fullName>
    </submittedName>
</protein>
<proteinExistence type="inferred from homology"/>
<dbReference type="PROSITE" id="PS50885">
    <property type="entry name" value="HAMP"/>
    <property type="match status" value="1"/>
</dbReference>
<keyword evidence="15" id="KW-1185">Reference proteome</keyword>
<organism evidence="14 15">
    <name type="scientific">Marinobacter confluentis</name>
    <dbReference type="NCBI Taxonomy" id="1697557"/>
    <lineage>
        <taxon>Bacteria</taxon>
        <taxon>Pseudomonadati</taxon>
        <taxon>Pseudomonadota</taxon>
        <taxon>Gammaproteobacteria</taxon>
        <taxon>Pseudomonadales</taxon>
        <taxon>Marinobacteraceae</taxon>
        <taxon>Marinobacter</taxon>
    </lineage>
</organism>
<feature type="domain" description="Methyl-accepting transducer" evidence="11">
    <location>
        <begin position="369"/>
        <end position="605"/>
    </location>
</feature>
<dbReference type="PANTHER" id="PTHR32089">
    <property type="entry name" value="METHYL-ACCEPTING CHEMOTAXIS PROTEIN MCPB"/>
    <property type="match status" value="1"/>
</dbReference>
<dbReference type="PANTHER" id="PTHR32089:SF119">
    <property type="entry name" value="METHYL-ACCEPTING CHEMOTAXIS PROTEIN CTPL"/>
    <property type="match status" value="1"/>
</dbReference>
<dbReference type="CDD" id="cd11386">
    <property type="entry name" value="MCP_signal"/>
    <property type="match status" value="1"/>
</dbReference>
<evidence type="ECO:0000259" key="13">
    <source>
        <dbReference type="PROSITE" id="PS50885"/>
    </source>
</evidence>
<accession>A0A4Z1CJF5</accession>
<dbReference type="InterPro" id="IPR000727">
    <property type="entry name" value="T_SNARE_dom"/>
</dbReference>
<dbReference type="GO" id="GO:0006935">
    <property type="term" value="P:chemotaxis"/>
    <property type="evidence" value="ECO:0007669"/>
    <property type="project" value="UniProtKB-ARBA"/>
</dbReference>